<name>A0A8J5LU15_ZINOF</name>
<organism evidence="12 13">
    <name type="scientific">Zingiber officinale</name>
    <name type="common">Ginger</name>
    <name type="synonym">Amomum zingiber</name>
    <dbReference type="NCBI Taxonomy" id="94328"/>
    <lineage>
        <taxon>Eukaryota</taxon>
        <taxon>Viridiplantae</taxon>
        <taxon>Streptophyta</taxon>
        <taxon>Embryophyta</taxon>
        <taxon>Tracheophyta</taxon>
        <taxon>Spermatophyta</taxon>
        <taxon>Magnoliopsida</taxon>
        <taxon>Liliopsida</taxon>
        <taxon>Zingiberales</taxon>
        <taxon>Zingiberaceae</taxon>
        <taxon>Zingiber</taxon>
    </lineage>
</organism>
<comment type="similarity">
    <text evidence="3">Belongs to the STIG1 family.</text>
</comment>
<keyword evidence="7" id="KW-0571">Peptide transport</keyword>
<dbReference type="Pfam" id="PF03169">
    <property type="entry name" value="OPT"/>
    <property type="match status" value="1"/>
</dbReference>
<dbReference type="InterPro" id="IPR004813">
    <property type="entry name" value="OPT"/>
</dbReference>
<evidence type="ECO:0000256" key="1">
    <source>
        <dbReference type="ARBA" id="ARBA00004141"/>
    </source>
</evidence>
<accession>A0A8J5LU15</accession>
<proteinExistence type="inferred from homology"/>
<comment type="caution">
    <text evidence="12">The sequence shown here is derived from an EMBL/GenBank/DDBJ whole genome shotgun (WGS) entry which is preliminary data.</text>
</comment>
<evidence type="ECO:0000256" key="11">
    <source>
        <dbReference type="SAM" id="Phobius"/>
    </source>
</evidence>
<evidence type="ECO:0000256" key="6">
    <source>
        <dbReference type="ARBA" id="ARBA00022729"/>
    </source>
</evidence>
<keyword evidence="4" id="KW-0813">Transport</keyword>
<evidence type="ECO:0000256" key="3">
    <source>
        <dbReference type="ARBA" id="ARBA00006010"/>
    </source>
</evidence>
<evidence type="ECO:0000256" key="8">
    <source>
        <dbReference type="ARBA" id="ARBA00022927"/>
    </source>
</evidence>
<keyword evidence="13" id="KW-1185">Reference proteome</keyword>
<feature type="transmembrane region" description="Helical" evidence="11">
    <location>
        <begin position="27"/>
        <end position="46"/>
    </location>
</feature>
<dbReference type="PANTHER" id="PTHR22601">
    <property type="entry name" value="ISP4 LIKE PROTEIN"/>
    <property type="match status" value="1"/>
</dbReference>
<evidence type="ECO:0000256" key="9">
    <source>
        <dbReference type="ARBA" id="ARBA00022989"/>
    </source>
</evidence>
<protein>
    <submittedName>
        <fullName evidence="12">Uncharacterized protein</fullName>
    </submittedName>
</protein>
<evidence type="ECO:0000256" key="10">
    <source>
        <dbReference type="ARBA" id="ARBA00023136"/>
    </source>
</evidence>
<evidence type="ECO:0000313" key="13">
    <source>
        <dbReference type="Proteomes" id="UP000734854"/>
    </source>
</evidence>
<keyword evidence="10 11" id="KW-0472">Membrane</keyword>
<evidence type="ECO:0000313" key="12">
    <source>
        <dbReference type="EMBL" id="KAG6523366.1"/>
    </source>
</evidence>
<dbReference type="Proteomes" id="UP000734854">
    <property type="component" value="Unassembled WGS sequence"/>
</dbReference>
<reference evidence="12 13" key="1">
    <citation type="submission" date="2020-08" db="EMBL/GenBank/DDBJ databases">
        <title>Plant Genome Project.</title>
        <authorList>
            <person name="Zhang R.-G."/>
        </authorList>
    </citation>
    <scope>NUCLEOTIDE SEQUENCE [LARGE SCALE GENOMIC DNA]</scope>
    <source>
        <tissue evidence="12">Rhizome</tissue>
    </source>
</reference>
<feature type="transmembrane region" description="Helical" evidence="11">
    <location>
        <begin position="133"/>
        <end position="158"/>
    </location>
</feature>
<keyword evidence="6" id="KW-0732">Signal</keyword>
<dbReference type="GO" id="GO:0015031">
    <property type="term" value="P:protein transport"/>
    <property type="evidence" value="ECO:0007669"/>
    <property type="project" value="UniProtKB-KW"/>
</dbReference>
<dbReference type="GO" id="GO:0035673">
    <property type="term" value="F:oligopeptide transmembrane transporter activity"/>
    <property type="evidence" value="ECO:0007669"/>
    <property type="project" value="InterPro"/>
</dbReference>
<evidence type="ECO:0000256" key="7">
    <source>
        <dbReference type="ARBA" id="ARBA00022856"/>
    </source>
</evidence>
<evidence type="ECO:0000256" key="4">
    <source>
        <dbReference type="ARBA" id="ARBA00022448"/>
    </source>
</evidence>
<dbReference type="InterPro" id="IPR006969">
    <property type="entry name" value="Stig-like"/>
</dbReference>
<keyword evidence="5 11" id="KW-0812">Transmembrane</keyword>
<evidence type="ECO:0000256" key="5">
    <source>
        <dbReference type="ARBA" id="ARBA00022692"/>
    </source>
</evidence>
<dbReference type="Pfam" id="PF04885">
    <property type="entry name" value="Stig1"/>
    <property type="match status" value="1"/>
</dbReference>
<dbReference type="GO" id="GO:0016020">
    <property type="term" value="C:membrane"/>
    <property type="evidence" value="ECO:0007669"/>
    <property type="project" value="UniProtKB-SubCell"/>
</dbReference>
<feature type="transmembrane region" description="Helical" evidence="11">
    <location>
        <begin position="53"/>
        <end position="73"/>
    </location>
</feature>
<dbReference type="AlphaFoldDB" id="A0A8J5LU15"/>
<dbReference type="EMBL" id="JACMSC010000004">
    <property type="protein sequence ID" value="KAG6523366.1"/>
    <property type="molecule type" value="Genomic_DNA"/>
</dbReference>
<gene>
    <name evidence="12" type="ORF">ZIOFF_013222</name>
</gene>
<comment type="similarity">
    <text evidence="2">Belongs to the oligopeptide OPT transporter (TC 2.A.67.1) family.</text>
</comment>
<dbReference type="InterPro" id="IPR004648">
    <property type="entry name" value="Oligpept_transpt"/>
</dbReference>
<comment type="subcellular location">
    <subcellularLocation>
        <location evidence="1">Membrane</location>
        <topology evidence="1">Multi-pass membrane protein</topology>
    </subcellularLocation>
</comment>
<keyword evidence="8" id="KW-0653">Protein transport</keyword>
<evidence type="ECO:0000256" key="2">
    <source>
        <dbReference type="ARBA" id="ARBA00005484"/>
    </source>
</evidence>
<keyword evidence="9 11" id="KW-1133">Transmembrane helix</keyword>
<sequence>MADDSPIEQVRLTVPPTDDPTLQVLTFRTWLVGMPLCILQTVLLRIGVFRRQVISISSVCIDIILLIVGNLLAKVLPEKSVRIPGTRWSFSLNPCPFNIKEHVTTSILVNSISSPGFLNISIAKIFYHREIQFWPALFLVISTQVIVLLLALVAFALASAEAKQGLRGISHLAVEGGMCQGADLQSDIQNCGGCGQRCAFNKSCCGGACVDLLTDNEHCGKCGSMCPMKGTERAVCSFAMCNYAS</sequence>